<dbReference type="STRING" id="984486.A0A1E3QWF1"/>
<keyword evidence="5" id="KW-0138">CF(0)</keyword>
<dbReference type="RefSeq" id="XP_018987347.1">
    <property type="nucleotide sequence ID" value="XM_019132478.1"/>
</dbReference>
<evidence type="ECO:0000256" key="7">
    <source>
        <dbReference type="ARBA" id="ARBA00022792"/>
    </source>
</evidence>
<evidence type="ECO:0000256" key="10">
    <source>
        <dbReference type="ARBA" id="ARBA00023136"/>
    </source>
</evidence>
<evidence type="ECO:0000256" key="4">
    <source>
        <dbReference type="ARBA" id="ARBA00022448"/>
    </source>
</evidence>
<comment type="function">
    <text evidence="12">Mitochondrial membrane ATP synthase (F(1)F(0) ATP synthase or Complex V) produces ATP from ADP in the presence of a proton gradient across the membrane which is generated by electron transport complexes of the respiratory chain. F-type ATPases consist of two structural domains, F(1) - containing the extramembraneous catalytic core, and F(0) - containing the membrane proton channel, linked together by a central stalk and a peripheral stalk. During catalysis, ATP synthesis in the catalytic domain of F(1) is coupled via a rotary mechanism of the central stalk subunits to proton translocation.</text>
</comment>
<dbReference type="EMBL" id="KV454427">
    <property type="protein sequence ID" value="ODQ82019.1"/>
    <property type="molecule type" value="Genomic_DNA"/>
</dbReference>
<keyword evidence="9 12" id="KW-0496">Mitochondrion</keyword>
<evidence type="ECO:0000313" key="13">
    <source>
        <dbReference type="EMBL" id="ODQ82019.1"/>
    </source>
</evidence>
<evidence type="ECO:0000256" key="9">
    <source>
        <dbReference type="ARBA" id="ARBA00023128"/>
    </source>
</evidence>
<dbReference type="InterPro" id="IPR036228">
    <property type="entry name" value="ATP_synth_F0_dsu_sf_mt"/>
</dbReference>
<dbReference type="Gene3D" id="6.10.280.70">
    <property type="match status" value="1"/>
</dbReference>
<accession>A0A1E3QWF1</accession>
<dbReference type="Proteomes" id="UP000094336">
    <property type="component" value="Unassembled WGS sequence"/>
</dbReference>
<proteinExistence type="inferred from homology"/>
<dbReference type="OrthoDB" id="35799at2759"/>
<dbReference type="GO" id="GO:0015986">
    <property type="term" value="P:proton motive force-driven ATP synthesis"/>
    <property type="evidence" value="ECO:0007669"/>
    <property type="project" value="UniProtKB-UniRule"/>
</dbReference>
<evidence type="ECO:0000256" key="3">
    <source>
        <dbReference type="ARBA" id="ARBA00021688"/>
    </source>
</evidence>
<evidence type="ECO:0000256" key="11">
    <source>
        <dbReference type="ARBA" id="ARBA00023310"/>
    </source>
</evidence>
<dbReference type="AlphaFoldDB" id="A0A1E3QWF1"/>
<dbReference type="SUPFAM" id="SSF161065">
    <property type="entry name" value="ATP synthase D chain-like"/>
    <property type="match status" value="1"/>
</dbReference>
<dbReference type="PANTHER" id="PTHR12700">
    <property type="entry name" value="ATP SYNTHASE SUBUNIT D, MITOCHONDRIAL"/>
    <property type="match status" value="1"/>
</dbReference>
<gene>
    <name evidence="13" type="ORF">BABINDRAFT_6635</name>
</gene>
<dbReference type="GO" id="GO:0015078">
    <property type="term" value="F:proton transmembrane transporter activity"/>
    <property type="evidence" value="ECO:0007669"/>
    <property type="project" value="InterPro"/>
</dbReference>
<dbReference type="InterPro" id="IPR008689">
    <property type="entry name" value="ATP_synth_F0_dsu_mt"/>
</dbReference>
<protein>
    <recommendedName>
        <fullName evidence="3 12">ATP synthase subunit d, mitochondrial</fullName>
    </recommendedName>
</protein>
<dbReference type="GO" id="GO:0005743">
    <property type="term" value="C:mitochondrial inner membrane"/>
    <property type="evidence" value="ECO:0007669"/>
    <property type="project" value="UniProtKB-SubCell"/>
</dbReference>
<keyword evidence="10 12" id="KW-0472">Membrane</keyword>
<reference evidence="14" key="1">
    <citation type="submission" date="2016-05" db="EMBL/GenBank/DDBJ databases">
        <title>Comparative genomics of biotechnologically important yeasts.</title>
        <authorList>
            <consortium name="DOE Joint Genome Institute"/>
            <person name="Riley R."/>
            <person name="Haridas S."/>
            <person name="Wolfe K.H."/>
            <person name="Lopes M.R."/>
            <person name="Hittinger C.T."/>
            <person name="Goker M."/>
            <person name="Salamov A."/>
            <person name="Wisecaver J."/>
            <person name="Long T.M."/>
            <person name="Aerts A.L."/>
            <person name="Barry K."/>
            <person name="Choi C."/>
            <person name="Clum A."/>
            <person name="Coughlan A.Y."/>
            <person name="Deshpande S."/>
            <person name="Douglass A.P."/>
            <person name="Hanson S.J."/>
            <person name="Klenk H.-P."/>
            <person name="Labutti K."/>
            <person name="Lapidus A."/>
            <person name="Lindquist E."/>
            <person name="Lipzen A."/>
            <person name="Meier-Kolthoff J.P."/>
            <person name="Ohm R.A."/>
            <person name="Otillar R.P."/>
            <person name="Pangilinan J."/>
            <person name="Peng Y."/>
            <person name="Rokas A."/>
            <person name="Rosa C.A."/>
            <person name="Scheuner C."/>
            <person name="Sibirny A.A."/>
            <person name="Slot J.C."/>
            <person name="Stielow J.B."/>
            <person name="Sun H."/>
            <person name="Kurtzman C.P."/>
            <person name="Blackwell M."/>
            <person name="Grigoriev I.V."/>
            <person name="Jeffries T.W."/>
        </authorList>
    </citation>
    <scope>NUCLEOTIDE SEQUENCE [LARGE SCALE GENOMIC DNA]</scope>
    <source>
        <strain evidence="14">NRRL Y-12698</strain>
    </source>
</reference>
<dbReference type="PIRSF" id="PIRSF005514">
    <property type="entry name" value="ATPase_F0_D_mt"/>
    <property type="match status" value="1"/>
</dbReference>
<comment type="subcellular location">
    <subcellularLocation>
        <location evidence="1 12">Mitochondrion inner membrane</location>
    </subcellularLocation>
</comment>
<evidence type="ECO:0000256" key="12">
    <source>
        <dbReference type="PIRNR" id="PIRNR005514"/>
    </source>
</evidence>
<evidence type="ECO:0000256" key="1">
    <source>
        <dbReference type="ARBA" id="ARBA00004273"/>
    </source>
</evidence>
<evidence type="ECO:0000256" key="6">
    <source>
        <dbReference type="ARBA" id="ARBA00022781"/>
    </source>
</evidence>
<dbReference type="GeneID" id="30150331"/>
<evidence type="ECO:0000313" key="14">
    <source>
        <dbReference type="Proteomes" id="UP000094336"/>
    </source>
</evidence>
<evidence type="ECO:0000256" key="8">
    <source>
        <dbReference type="ARBA" id="ARBA00023065"/>
    </source>
</evidence>
<organism evidence="13 14">
    <name type="scientific">Babjeviella inositovora NRRL Y-12698</name>
    <dbReference type="NCBI Taxonomy" id="984486"/>
    <lineage>
        <taxon>Eukaryota</taxon>
        <taxon>Fungi</taxon>
        <taxon>Dikarya</taxon>
        <taxon>Ascomycota</taxon>
        <taxon>Saccharomycotina</taxon>
        <taxon>Pichiomycetes</taxon>
        <taxon>Serinales incertae sedis</taxon>
        <taxon>Babjeviella</taxon>
    </lineage>
</organism>
<dbReference type="GO" id="GO:0045259">
    <property type="term" value="C:proton-transporting ATP synthase complex"/>
    <property type="evidence" value="ECO:0007669"/>
    <property type="project" value="UniProtKB-KW"/>
</dbReference>
<keyword evidence="7 12" id="KW-0999">Mitochondrion inner membrane</keyword>
<keyword evidence="11" id="KW-0066">ATP synthesis</keyword>
<dbReference type="Pfam" id="PF05873">
    <property type="entry name" value="Mt_ATP-synt_D"/>
    <property type="match status" value="1"/>
</dbReference>
<sequence>MSAVAKSVSSKLDWAKVVSTLGLTGSTAASLTAFKKRNDEAKRSIVELSTQATQVDFAHYKSVLKNQQIASEIESAFAAFKPVTYDVSKQLQTIQEFEAKAVENAQATEAVVAKELADLKKTLSNIEEATPFDQLTVEDVVKAVPQIDDKVAHMVKQGQWSLPGYREKFGNLNVM</sequence>
<keyword evidence="8 12" id="KW-0406">Ion transport</keyword>
<keyword evidence="14" id="KW-1185">Reference proteome</keyword>
<evidence type="ECO:0000256" key="2">
    <source>
        <dbReference type="ARBA" id="ARBA00006842"/>
    </source>
</evidence>
<comment type="similarity">
    <text evidence="2 12">Belongs to the ATPase d subunit family.</text>
</comment>
<name>A0A1E3QWF1_9ASCO</name>
<keyword evidence="6 12" id="KW-0375">Hydrogen ion transport</keyword>
<keyword evidence="4 12" id="KW-0813">Transport</keyword>
<evidence type="ECO:0000256" key="5">
    <source>
        <dbReference type="ARBA" id="ARBA00022547"/>
    </source>
</evidence>